<dbReference type="EMBL" id="BSYO01000010">
    <property type="protein sequence ID" value="GMH10980.1"/>
    <property type="molecule type" value="Genomic_DNA"/>
</dbReference>
<gene>
    <name evidence="2" type="ORF">Nepgr_012821</name>
</gene>
<reference evidence="2" key="1">
    <citation type="submission" date="2023-05" db="EMBL/GenBank/DDBJ databases">
        <title>Nepenthes gracilis genome sequencing.</title>
        <authorList>
            <person name="Fukushima K."/>
        </authorList>
    </citation>
    <scope>NUCLEOTIDE SEQUENCE</scope>
    <source>
        <strain evidence="2">SING2019-196</strain>
    </source>
</reference>
<keyword evidence="3" id="KW-1185">Reference proteome</keyword>
<accession>A0AAD3XNQ2</accession>
<dbReference type="AlphaFoldDB" id="A0AAD3XNQ2"/>
<evidence type="ECO:0000256" key="1">
    <source>
        <dbReference type="SAM" id="Phobius"/>
    </source>
</evidence>
<keyword evidence="1" id="KW-0812">Transmembrane</keyword>
<evidence type="ECO:0000313" key="3">
    <source>
        <dbReference type="Proteomes" id="UP001279734"/>
    </source>
</evidence>
<dbReference type="PANTHER" id="PTHR35708">
    <property type="entry name" value="GB|AAD25831.1"/>
    <property type="match status" value="1"/>
</dbReference>
<evidence type="ECO:0000313" key="2">
    <source>
        <dbReference type="EMBL" id="GMH10980.1"/>
    </source>
</evidence>
<dbReference type="Proteomes" id="UP001279734">
    <property type="component" value="Unassembled WGS sequence"/>
</dbReference>
<dbReference type="PANTHER" id="PTHR35708:SF3">
    <property type="entry name" value="GB|AAD25831.1"/>
    <property type="match status" value="1"/>
</dbReference>
<feature type="transmembrane region" description="Helical" evidence="1">
    <location>
        <begin position="42"/>
        <end position="59"/>
    </location>
</feature>
<name>A0AAD3XNQ2_NEPGR</name>
<sequence length="232" mass="25936">MILNNTRMASFFGFFSSPLPWVAFLASSLVFAGCSGVGVLSFFLSTSTLILGTAVFTILRPNSAQEKKSVHEETKGESDETIHIQKREVKEARSASEGENIVTREKEVQKSGEVHDWDYLISSSDALMSDVENLDHTSTSEDSETEWPFRRTLACLGGSISDEESLIEIALPNGHFFDPKKQPQQKYRTDYCPMFGQRSLMVELPAEIDDMNEEDNMIEIDIFMGTIKVSNG</sequence>
<comment type="caution">
    <text evidence="2">The sequence shown here is derived from an EMBL/GenBank/DDBJ whole genome shotgun (WGS) entry which is preliminary data.</text>
</comment>
<dbReference type="PROSITE" id="PS51257">
    <property type="entry name" value="PROKAR_LIPOPROTEIN"/>
    <property type="match status" value="1"/>
</dbReference>
<protein>
    <submittedName>
        <fullName evidence="2">Uncharacterized protein</fullName>
    </submittedName>
</protein>
<proteinExistence type="predicted"/>
<keyword evidence="1" id="KW-1133">Transmembrane helix</keyword>
<organism evidence="2 3">
    <name type="scientific">Nepenthes gracilis</name>
    <name type="common">Slender pitcher plant</name>
    <dbReference type="NCBI Taxonomy" id="150966"/>
    <lineage>
        <taxon>Eukaryota</taxon>
        <taxon>Viridiplantae</taxon>
        <taxon>Streptophyta</taxon>
        <taxon>Embryophyta</taxon>
        <taxon>Tracheophyta</taxon>
        <taxon>Spermatophyta</taxon>
        <taxon>Magnoliopsida</taxon>
        <taxon>eudicotyledons</taxon>
        <taxon>Gunneridae</taxon>
        <taxon>Pentapetalae</taxon>
        <taxon>Caryophyllales</taxon>
        <taxon>Nepenthaceae</taxon>
        <taxon>Nepenthes</taxon>
    </lineage>
</organism>
<keyword evidence="1" id="KW-0472">Membrane</keyword>